<feature type="transmembrane region" description="Helical" evidence="1">
    <location>
        <begin position="54"/>
        <end position="78"/>
    </location>
</feature>
<accession>A0ABP8G4K7</accession>
<evidence type="ECO:0000313" key="3">
    <source>
        <dbReference type="Proteomes" id="UP001500582"/>
    </source>
</evidence>
<evidence type="ECO:0000313" key="2">
    <source>
        <dbReference type="EMBL" id="GAA4317315.1"/>
    </source>
</evidence>
<keyword evidence="1" id="KW-1133">Transmembrane helix</keyword>
<keyword evidence="1" id="KW-0812">Transmembrane</keyword>
<evidence type="ECO:0000256" key="1">
    <source>
        <dbReference type="SAM" id="Phobius"/>
    </source>
</evidence>
<name>A0ABP8G4K7_9SPHI</name>
<keyword evidence="3" id="KW-1185">Reference proteome</keyword>
<dbReference type="Proteomes" id="UP001500582">
    <property type="component" value="Unassembled WGS sequence"/>
</dbReference>
<dbReference type="EMBL" id="BAABFT010000003">
    <property type="protein sequence ID" value="GAA4317315.1"/>
    <property type="molecule type" value="Genomic_DNA"/>
</dbReference>
<protein>
    <submittedName>
        <fullName evidence="2">Uncharacterized protein</fullName>
    </submittedName>
</protein>
<comment type="caution">
    <text evidence="2">The sequence shown here is derived from an EMBL/GenBank/DDBJ whole genome shotgun (WGS) entry which is preliminary data.</text>
</comment>
<keyword evidence="1" id="KW-0472">Membrane</keyword>
<sequence>MFNYKAIALIVGIVVVDVAVYIFLGMLLVRYDDFYTTEKGEYWEWSSLSDLDKLVIVSLNLCNLLNIVLIASLAFRFIKRFTGRTRMDSVL</sequence>
<reference evidence="3" key="1">
    <citation type="journal article" date="2019" name="Int. J. Syst. Evol. Microbiol.">
        <title>The Global Catalogue of Microorganisms (GCM) 10K type strain sequencing project: providing services to taxonomists for standard genome sequencing and annotation.</title>
        <authorList>
            <consortium name="The Broad Institute Genomics Platform"/>
            <consortium name="The Broad Institute Genome Sequencing Center for Infectious Disease"/>
            <person name="Wu L."/>
            <person name="Ma J."/>
        </authorList>
    </citation>
    <scope>NUCLEOTIDE SEQUENCE [LARGE SCALE GENOMIC DNA]</scope>
    <source>
        <strain evidence="3">JCM 17705</strain>
    </source>
</reference>
<organism evidence="2 3">
    <name type="scientific">Mucilaginibacter gynuensis</name>
    <dbReference type="NCBI Taxonomy" id="1302236"/>
    <lineage>
        <taxon>Bacteria</taxon>
        <taxon>Pseudomonadati</taxon>
        <taxon>Bacteroidota</taxon>
        <taxon>Sphingobacteriia</taxon>
        <taxon>Sphingobacteriales</taxon>
        <taxon>Sphingobacteriaceae</taxon>
        <taxon>Mucilaginibacter</taxon>
    </lineage>
</organism>
<dbReference type="RefSeq" id="WP_345210388.1">
    <property type="nucleotide sequence ID" value="NZ_BAABFT010000003.1"/>
</dbReference>
<proteinExistence type="predicted"/>
<gene>
    <name evidence="2" type="ORF">GCM10023149_14830</name>
</gene>
<feature type="transmembrane region" description="Helical" evidence="1">
    <location>
        <begin position="7"/>
        <end position="29"/>
    </location>
</feature>